<organism evidence="9 10">
    <name type="scientific">Streptomyces pini</name>
    <dbReference type="NCBI Taxonomy" id="1520580"/>
    <lineage>
        <taxon>Bacteria</taxon>
        <taxon>Bacillati</taxon>
        <taxon>Actinomycetota</taxon>
        <taxon>Actinomycetes</taxon>
        <taxon>Kitasatosporales</taxon>
        <taxon>Streptomycetaceae</taxon>
        <taxon>Streptomyces</taxon>
    </lineage>
</organism>
<reference evidence="10" key="1">
    <citation type="submission" date="2016-10" db="EMBL/GenBank/DDBJ databases">
        <authorList>
            <person name="Varghese N."/>
            <person name="Submissions S."/>
        </authorList>
    </citation>
    <scope>NUCLEOTIDE SEQUENCE [LARGE SCALE GENOMIC DNA]</scope>
    <source>
        <strain evidence="10">PL19</strain>
    </source>
</reference>
<evidence type="ECO:0000256" key="1">
    <source>
        <dbReference type="ARBA" id="ARBA00001974"/>
    </source>
</evidence>
<dbReference type="Pfam" id="PF02771">
    <property type="entry name" value="Acyl-CoA_dh_N"/>
    <property type="match status" value="1"/>
</dbReference>
<gene>
    <name evidence="9" type="ORF">SAMN05192584_101301</name>
</gene>
<evidence type="ECO:0000256" key="5">
    <source>
        <dbReference type="RuleBase" id="RU362125"/>
    </source>
</evidence>
<dbReference type="GO" id="GO:0050660">
    <property type="term" value="F:flavin adenine dinucleotide binding"/>
    <property type="evidence" value="ECO:0007669"/>
    <property type="project" value="InterPro"/>
</dbReference>
<proteinExistence type="inferred from homology"/>
<evidence type="ECO:0000259" key="8">
    <source>
        <dbReference type="Pfam" id="PF02771"/>
    </source>
</evidence>
<evidence type="ECO:0000256" key="3">
    <source>
        <dbReference type="ARBA" id="ARBA00022630"/>
    </source>
</evidence>
<dbReference type="Pfam" id="PF02770">
    <property type="entry name" value="Acyl-CoA_dh_M"/>
    <property type="match status" value="1"/>
</dbReference>
<dbReference type="InterPro" id="IPR046373">
    <property type="entry name" value="Acyl-CoA_Oxase/DH_mid-dom_sf"/>
</dbReference>
<comment type="cofactor">
    <cofactor evidence="1 5">
        <name>FAD</name>
        <dbReference type="ChEBI" id="CHEBI:57692"/>
    </cofactor>
</comment>
<dbReference type="GO" id="GO:0003995">
    <property type="term" value="F:acyl-CoA dehydrogenase activity"/>
    <property type="evidence" value="ECO:0007669"/>
    <property type="project" value="TreeGrafter"/>
</dbReference>
<feature type="domain" description="Acyl-CoA dehydrogenase/oxidase C-terminal" evidence="6">
    <location>
        <begin position="230"/>
        <end position="375"/>
    </location>
</feature>
<dbReference type="AlphaFoldDB" id="A0A1I3U6M8"/>
<accession>A0A1I3U6M8</accession>
<dbReference type="Gene3D" id="2.40.110.10">
    <property type="entry name" value="Butyryl-CoA Dehydrogenase, subunit A, domain 2"/>
    <property type="match status" value="1"/>
</dbReference>
<evidence type="ECO:0000256" key="4">
    <source>
        <dbReference type="ARBA" id="ARBA00022827"/>
    </source>
</evidence>
<dbReference type="InterPro" id="IPR037069">
    <property type="entry name" value="AcylCoA_DH/ox_N_sf"/>
</dbReference>
<protein>
    <submittedName>
        <fullName evidence="9">Acyl-CoA dehydrogenase</fullName>
    </submittedName>
</protein>
<dbReference type="Pfam" id="PF00441">
    <property type="entry name" value="Acyl-CoA_dh_1"/>
    <property type="match status" value="1"/>
</dbReference>
<dbReference type="CDD" id="cd00567">
    <property type="entry name" value="ACAD"/>
    <property type="match status" value="1"/>
</dbReference>
<feature type="domain" description="Acyl-CoA oxidase/dehydrogenase middle" evidence="7">
    <location>
        <begin position="121"/>
        <end position="213"/>
    </location>
</feature>
<dbReference type="PANTHER" id="PTHR43884:SF12">
    <property type="entry name" value="ISOVALERYL-COA DEHYDROGENASE, MITOCHONDRIAL-RELATED"/>
    <property type="match status" value="1"/>
</dbReference>
<dbReference type="InterPro" id="IPR009100">
    <property type="entry name" value="AcylCoA_DH/oxidase_NM_dom_sf"/>
</dbReference>
<evidence type="ECO:0000256" key="2">
    <source>
        <dbReference type="ARBA" id="ARBA00009347"/>
    </source>
</evidence>
<keyword evidence="3 5" id="KW-0285">Flavoprotein</keyword>
<dbReference type="InterPro" id="IPR009075">
    <property type="entry name" value="AcylCo_DH/oxidase_C"/>
</dbReference>
<dbReference type="EMBL" id="FOSG01000001">
    <property type="protein sequence ID" value="SFJ78229.1"/>
    <property type="molecule type" value="Genomic_DNA"/>
</dbReference>
<keyword evidence="10" id="KW-1185">Reference proteome</keyword>
<dbReference type="PIRSF" id="PIRSF016578">
    <property type="entry name" value="HsaA"/>
    <property type="match status" value="1"/>
</dbReference>
<dbReference type="InterPro" id="IPR013786">
    <property type="entry name" value="AcylCoA_DH/ox_N"/>
</dbReference>
<dbReference type="SUPFAM" id="SSF56645">
    <property type="entry name" value="Acyl-CoA dehydrogenase NM domain-like"/>
    <property type="match status" value="1"/>
</dbReference>
<evidence type="ECO:0000313" key="10">
    <source>
        <dbReference type="Proteomes" id="UP000198928"/>
    </source>
</evidence>
<keyword evidence="5" id="KW-0560">Oxidoreductase</keyword>
<dbReference type="SUPFAM" id="SSF47203">
    <property type="entry name" value="Acyl-CoA dehydrogenase C-terminal domain-like"/>
    <property type="match status" value="1"/>
</dbReference>
<dbReference type="Proteomes" id="UP000198928">
    <property type="component" value="Unassembled WGS sequence"/>
</dbReference>
<dbReference type="Gene3D" id="1.20.140.10">
    <property type="entry name" value="Butyryl-CoA Dehydrogenase, subunit A, domain 3"/>
    <property type="match status" value="1"/>
</dbReference>
<feature type="domain" description="Acyl-CoA dehydrogenase/oxidase N-terminal" evidence="8">
    <location>
        <begin position="14"/>
        <end position="116"/>
    </location>
</feature>
<evidence type="ECO:0000259" key="7">
    <source>
        <dbReference type="Pfam" id="PF02770"/>
    </source>
</evidence>
<dbReference type="Gene3D" id="1.10.540.10">
    <property type="entry name" value="Acyl-CoA dehydrogenase/oxidase, N-terminal domain"/>
    <property type="match status" value="1"/>
</dbReference>
<sequence>MRATAEPAGAPPLVAAAAGFAAEARTPAADWDREGRVPAEVRRELARAGLLAPDLPARYGGAGLEPAELGEVAAHLGGVCSALRGLLTVQSMVAAALLRWGTREQRAHWLPPLADGTLTAGFAATEEGAGSALAEVRTEIEESADGTALTVTGRKRWVTFGQDADVLLVLGRSGGRPTAVLVETDRPGVRREPVSGQLGMRAAGIAHLTLDAVRVPADHRIAPSGAGLSHVAATALDHGRFTVAWGCVGMAEACVADAAAHAAARTQGGVPLSRHQAVGALLARIAVDAAGARELAARAARARAGGPGRGVTETIMAKYAAAAAGASAGRDAVQILGAAGCAPDSRVGRHYRDAKVMEIIEGAQQVSEMHIAAHLVRRFGAGA</sequence>
<evidence type="ECO:0000259" key="6">
    <source>
        <dbReference type="Pfam" id="PF00441"/>
    </source>
</evidence>
<dbReference type="OrthoDB" id="9802447at2"/>
<dbReference type="InterPro" id="IPR036250">
    <property type="entry name" value="AcylCo_DH-like_C"/>
</dbReference>
<name>A0A1I3U6M8_9ACTN</name>
<evidence type="ECO:0000313" key="9">
    <source>
        <dbReference type="EMBL" id="SFJ78229.1"/>
    </source>
</evidence>
<dbReference type="RefSeq" id="WP_093846889.1">
    <property type="nucleotide sequence ID" value="NZ_FOSG01000001.1"/>
</dbReference>
<keyword evidence="4 5" id="KW-0274">FAD</keyword>
<dbReference type="PANTHER" id="PTHR43884">
    <property type="entry name" value="ACYL-COA DEHYDROGENASE"/>
    <property type="match status" value="1"/>
</dbReference>
<dbReference type="InterPro" id="IPR006091">
    <property type="entry name" value="Acyl-CoA_Oxase/DH_mid-dom"/>
</dbReference>
<comment type="similarity">
    <text evidence="2 5">Belongs to the acyl-CoA dehydrogenase family.</text>
</comment>